<feature type="compositionally biased region" description="Basic and acidic residues" evidence="5">
    <location>
        <begin position="9"/>
        <end position="19"/>
    </location>
</feature>
<dbReference type="PROSITE" id="PS50850">
    <property type="entry name" value="MFS"/>
    <property type="match status" value="1"/>
</dbReference>
<keyword evidence="4 6" id="KW-0472">Membrane</keyword>
<organism evidence="8 9">
    <name type="scientific">Bionectria ochroleuca</name>
    <name type="common">Gliocladium roseum</name>
    <dbReference type="NCBI Taxonomy" id="29856"/>
    <lineage>
        <taxon>Eukaryota</taxon>
        <taxon>Fungi</taxon>
        <taxon>Dikarya</taxon>
        <taxon>Ascomycota</taxon>
        <taxon>Pezizomycotina</taxon>
        <taxon>Sordariomycetes</taxon>
        <taxon>Hypocreomycetidae</taxon>
        <taxon>Hypocreales</taxon>
        <taxon>Bionectriaceae</taxon>
        <taxon>Clonostachys</taxon>
    </lineage>
</organism>
<dbReference type="Proteomes" id="UP000616885">
    <property type="component" value="Unassembled WGS sequence"/>
</dbReference>
<feature type="transmembrane region" description="Helical" evidence="6">
    <location>
        <begin position="191"/>
        <end position="211"/>
    </location>
</feature>
<dbReference type="Pfam" id="PF07690">
    <property type="entry name" value="MFS_1"/>
    <property type="match status" value="2"/>
</dbReference>
<dbReference type="PANTHER" id="PTHR23501:SF59">
    <property type="entry name" value="MAJOR FACILITATOR SUPERFAMILY (MFS) PROFILE DOMAIN-CONTAINING PROTEIN-RELATED"/>
    <property type="match status" value="1"/>
</dbReference>
<gene>
    <name evidence="8" type="ORF">IM811_006287</name>
</gene>
<dbReference type="GO" id="GO:0005886">
    <property type="term" value="C:plasma membrane"/>
    <property type="evidence" value="ECO:0007669"/>
    <property type="project" value="TreeGrafter"/>
</dbReference>
<accession>A0A8H7K519</accession>
<dbReference type="InterPro" id="IPR011701">
    <property type="entry name" value="MFS"/>
</dbReference>
<dbReference type="Gene3D" id="1.20.1720.10">
    <property type="entry name" value="Multidrug resistance protein D"/>
    <property type="match status" value="2"/>
</dbReference>
<evidence type="ECO:0000256" key="2">
    <source>
        <dbReference type="ARBA" id="ARBA00022692"/>
    </source>
</evidence>
<feature type="region of interest" description="Disordered" evidence="5">
    <location>
        <begin position="1"/>
        <end position="27"/>
    </location>
</feature>
<evidence type="ECO:0000256" key="4">
    <source>
        <dbReference type="ARBA" id="ARBA00023136"/>
    </source>
</evidence>
<dbReference type="SUPFAM" id="SSF103473">
    <property type="entry name" value="MFS general substrate transporter"/>
    <property type="match status" value="1"/>
</dbReference>
<name>A0A8H7K519_BIOOC</name>
<sequence length="544" mass="59118">MPETMASNRVERTQEKSQIEDLTSGSISNNLELEAADGGAEAAEPSAEFKPDRRFWLALAPILVLAAMVSLDGTAVTVALPIMANDLGGTAIEAFWTGTSFLLSSAVLQLPTAAWSGIFGRMPVLVACSFLFLIGVIVASVAKDFGTVFAGRVIQGQRGKYFGIVGGVWAFGSVCGPVIGGALAYEASWRGIFWMLIPFAAIVLVLIPIFLRLSSKPPGSVIDKLRQFDWLGSLVFVGAATCTLMPLTWGGVQYEWDQWQTLFPLLLGIAVLFAFGIYESYVPKEPIMTMSLLKSYEMLYSLLSGIINAAIVYGSLYFLPLYFEAVQGYSPIISGVALFPATFTLAPMSMVAGTVISKRGEYRWVTWIGWIMSTIGLGVMTLLDVDTTIAEWFFLTIFMGIGQGLLYTSLAIINQAAAPDKLMSHAISMFIFSRMLGQALGVALSGLIFQNQMRSNLLATTTLADKAVEYSRDASSIVSFLHDMPNDVKKEELVQAYADSLKIVWAVMCALSGAAMIGSFFVKHISLDREHETEQGIHQEESDE</sequence>
<keyword evidence="3 6" id="KW-1133">Transmembrane helix</keyword>
<feature type="transmembrane region" description="Helical" evidence="6">
    <location>
        <begin position="425"/>
        <end position="449"/>
    </location>
</feature>
<feature type="transmembrane region" description="Helical" evidence="6">
    <location>
        <begin position="261"/>
        <end position="278"/>
    </location>
</feature>
<feature type="transmembrane region" description="Helical" evidence="6">
    <location>
        <begin position="389"/>
        <end position="413"/>
    </location>
</feature>
<dbReference type="AlphaFoldDB" id="A0A8H7K519"/>
<dbReference type="InterPro" id="IPR036259">
    <property type="entry name" value="MFS_trans_sf"/>
</dbReference>
<comment type="subcellular location">
    <subcellularLocation>
        <location evidence="1">Membrane</location>
        <topology evidence="1">Multi-pass membrane protein</topology>
    </subcellularLocation>
</comment>
<feature type="transmembrane region" description="Helical" evidence="6">
    <location>
        <begin position="231"/>
        <end position="249"/>
    </location>
</feature>
<dbReference type="GO" id="GO:0022857">
    <property type="term" value="F:transmembrane transporter activity"/>
    <property type="evidence" value="ECO:0007669"/>
    <property type="project" value="InterPro"/>
</dbReference>
<feature type="transmembrane region" description="Helical" evidence="6">
    <location>
        <begin position="299"/>
        <end position="323"/>
    </location>
</feature>
<feature type="domain" description="Major facilitator superfamily (MFS) profile" evidence="7">
    <location>
        <begin position="58"/>
        <end position="527"/>
    </location>
</feature>
<feature type="transmembrane region" description="Helical" evidence="6">
    <location>
        <begin position="55"/>
        <end position="82"/>
    </location>
</feature>
<protein>
    <recommendedName>
        <fullName evidence="7">Major facilitator superfamily (MFS) profile domain-containing protein</fullName>
    </recommendedName>
</protein>
<feature type="transmembrane region" description="Helical" evidence="6">
    <location>
        <begin position="162"/>
        <end position="185"/>
    </location>
</feature>
<evidence type="ECO:0000313" key="8">
    <source>
        <dbReference type="EMBL" id="KAF9743947.1"/>
    </source>
</evidence>
<feature type="transmembrane region" description="Helical" evidence="6">
    <location>
        <begin position="503"/>
        <end position="522"/>
    </location>
</feature>
<evidence type="ECO:0000256" key="3">
    <source>
        <dbReference type="ARBA" id="ARBA00022989"/>
    </source>
</evidence>
<evidence type="ECO:0000256" key="5">
    <source>
        <dbReference type="SAM" id="MobiDB-lite"/>
    </source>
</evidence>
<reference evidence="8" key="1">
    <citation type="submission" date="2020-10" db="EMBL/GenBank/DDBJ databases">
        <title>High-Quality Genome Resource of Clonostachys rosea strain S41 by Oxford Nanopore Long-Read Sequencing.</title>
        <authorList>
            <person name="Wang H."/>
        </authorList>
    </citation>
    <scope>NUCLEOTIDE SEQUENCE</scope>
    <source>
        <strain evidence="8">S41</strain>
    </source>
</reference>
<evidence type="ECO:0000259" key="7">
    <source>
        <dbReference type="PROSITE" id="PS50850"/>
    </source>
</evidence>
<comment type="caution">
    <text evidence="8">The sequence shown here is derived from an EMBL/GenBank/DDBJ whole genome shotgun (WGS) entry which is preliminary data.</text>
</comment>
<keyword evidence="2 6" id="KW-0812">Transmembrane</keyword>
<feature type="transmembrane region" description="Helical" evidence="6">
    <location>
        <begin position="364"/>
        <end position="383"/>
    </location>
</feature>
<feature type="transmembrane region" description="Helical" evidence="6">
    <location>
        <begin position="329"/>
        <end position="352"/>
    </location>
</feature>
<evidence type="ECO:0000313" key="9">
    <source>
        <dbReference type="Proteomes" id="UP000616885"/>
    </source>
</evidence>
<evidence type="ECO:0000256" key="1">
    <source>
        <dbReference type="ARBA" id="ARBA00004141"/>
    </source>
</evidence>
<dbReference type="Gene3D" id="1.20.1250.20">
    <property type="entry name" value="MFS general substrate transporter like domains"/>
    <property type="match status" value="1"/>
</dbReference>
<feature type="transmembrane region" description="Helical" evidence="6">
    <location>
        <begin position="124"/>
        <end position="142"/>
    </location>
</feature>
<dbReference type="InterPro" id="IPR020846">
    <property type="entry name" value="MFS_dom"/>
</dbReference>
<dbReference type="EMBL" id="JADCTT010000016">
    <property type="protein sequence ID" value="KAF9743947.1"/>
    <property type="molecule type" value="Genomic_DNA"/>
</dbReference>
<proteinExistence type="predicted"/>
<dbReference type="PANTHER" id="PTHR23501">
    <property type="entry name" value="MAJOR FACILITATOR SUPERFAMILY"/>
    <property type="match status" value="1"/>
</dbReference>
<evidence type="ECO:0000256" key="6">
    <source>
        <dbReference type="SAM" id="Phobius"/>
    </source>
</evidence>